<dbReference type="Gene3D" id="3.40.50.300">
    <property type="entry name" value="P-loop containing nucleotide triphosphate hydrolases"/>
    <property type="match status" value="1"/>
</dbReference>
<evidence type="ECO:0000256" key="7">
    <source>
        <dbReference type="ARBA" id="ARBA00022840"/>
    </source>
</evidence>
<accession>U4KM08</accession>
<evidence type="ECO:0000256" key="10">
    <source>
        <dbReference type="RuleBase" id="RU000578"/>
    </source>
</evidence>
<comment type="similarity">
    <text evidence="2 9 10">Belongs to the RecF family.</text>
</comment>
<keyword evidence="6 9" id="KW-0547">Nucleotide-binding</keyword>
<dbReference type="GO" id="GO:0005524">
    <property type="term" value="F:ATP binding"/>
    <property type="evidence" value="ECO:0007669"/>
    <property type="project" value="UniProtKB-UniRule"/>
</dbReference>
<evidence type="ECO:0000256" key="4">
    <source>
        <dbReference type="ARBA" id="ARBA00022490"/>
    </source>
</evidence>
<keyword evidence="9 10" id="KW-0227">DNA damage</keyword>
<comment type="function">
    <text evidence="9 10">The RecF protein is involved in DNA metabolism; it is required for DNA replication and normal SOS inducibility. RecF binds preferentially to single-stranded, linear DNA. It also seems to bind ATP.</text>
</comment>
<organism evidence="12 13">
    <name type="scientific">Acholeplasma brassicae</name>
    <dbReference type="NCBI Taxonomy" id="61635"/>
    <lineage>
        <taxon>Bacteria</taxon>
        <taxon>Bacillati</taxon>
        <taxon>Mycoplasmatota</taxon>
        <taxon>Mollicutes</taxon>
        <taxon>Acholeplasmatales</taxon>
        <taxon>Acholeplasmataceae</taxon>
        <taxon>Acholeplasma</taxon>
    </lineage>
</organism>
<dbReference type="AlphaFoldDB" id="U4KM08"/>
<keyword evidence="4 9" id="KW-0963">Cytoplasm</keyword>
<sequence>MIKRVVLRQFRNHDKLQLQFHSNKAFIYGDNGKGKTSILEAIYYGSLTKSHRTTEDRFLIKNNTLFSNISITTDKHLYELVIEPFGKRMFVDKKAVHKTSDYVGGYHAIMFSPEDLELVKGIPSVRRQFLDIEMSQKDKSYLFVLSKYKQILKQRNALLKNLTLKDDLTFLKILSSQLSVVADQLISQRTEFIEALNQAFKIHFTRFNKQDEVDIVYQPNTPLKTLERVLNEKKDKDIVTQTTNYGPHRDDFSLKLNKQDAKTHASQGQQRLMVLSLKLALLDLIKDKQKEVVLLLDDVLSELDDLKKQQLITHLPNEHQVIISGVSFYGNKKEIQAINLNEGENEHGSNQQ</sequence>
<dbReference type="STRING" id="61635.BN85300040"/>
<dbReference type="Gene3D" id="1.20.1050.90">
    <property type="entry name" value="RecF/RecN/SMC, N-terminal domain"/>
    <property type="match status" value="1"/>
</dbReference>
<dbReference type="GO" id="GO:0006302">
    <property type="term" value="P:double-strand break repair"/>
    <property type="evidence" value="ECO:0007669"/>
    <property type="project" value="TreeGrafter"/>
</dbReference>
<evidence type="ECO:0000256" key="2">
    <source>
        <dbReference type="ARBA" id="ARBA00008016"/>
    </source>
</evidence>
<dbReference type="InterPro" id="IPR027417">
    <property type="entry name" value="P-loop_NTPase"/>
</dbReference>
<dbReference type="InterPro" id="IPR001238">
    <property type="entry name" value="DNA-binding_RecF"/>
</dbReference>
<dbReference type="RefSeq" id="WP_026661141.1">
    <property type="nucleotide sequence ID" value="NC_022549.1"/>
</dbReference>
<evidence type="ECO:0000256" key="1">
    <source>
        <dbReference type="ARBA" id="ARBA00004496"/>
    </source>
</evidence>
<dbReference type="PANTHER" id="PTHR32182:SF0">
    <property type="entry name" value="DNA REPLICATION AND REPAIR PROTEIN RECF"/>
    <property type="match status" value="1"/>
</dbReference>
<dbReference type="HAMAP" id="MF_00365">
    <property type="entry name" value="RecF"/>
    <property type="match status" value="1"/>
</dbReference>
<protein>
    <recommendedName>
        <fullName evidence="3 9">DNA replication and repair protein RecF</fullName>
    </recommendedName>
</protein>
<dbReference type="InterPro" id="IPR018078">
    <property type="entry name" value="DNA-binding_RecF_CS"/>
</dbReference>
<feature type="domain" description="RecF/RecN/SMC N-terminal" evidence="11">
    <location>
        <begin position="1"/>
        <end position="324"/>
    </location>
</feature>
<evidence type="ECO:0000256" key="5">
    <source>
        <dbReference type="ARBA" id="ARBA00022705"/>
    </source>
</evidence>
<evidence type="ECO:0000313" key="13">
    <source>
        <dbReference type="Proteomes" id="UP000032737"/>
    </source>
</evidence>
<keyword evidence="8 9" id="KW-0238">DNA-binding</keyword>
<dbReference type="Proteomes" id="UP000032737">
    <property type="component" value="Chromosome"/>
</dbReference>
<evidence type="ECO:0000259" key="11">
    <source>
        <dbReference type="Pfam" id="PF02463"/>
    </source>
</evidence>
<evidence type="ECO:0000313" key="12">
    <source>
        <dbReference type="EMBL" id="CCV65025.1"/>
    </source>
</evidence>
<comment type="subcellular location">
    <subcellularLocation>
        <location evidence="1 9 10">Cytoplasm</location>
    </subcellularLocation>
</comment>
<dbReference type="PANTHER" id="PTHR32182">
    <property type="entry name" value="DNA REPLICATION AND REPAIR PROTEIN RECF"/>
    <property type="match status" value="1"/>
</dbReference>
<evidence type="ECO:0000256" key="8">
    <source>
        <dbReference type="ARBA" id="ARBA00023125"/>
    </source>
</evidence>
<keyword evidence="5 9" id="KW-0235">DNA replication</keyword>
<evidence type="ECO:0000256" key="3">
    <source>
        <dbReference type="ARBA" id="ARBA00020170"/>
    </source>
</evidence>
<dbReference type="InterPro" id="IPR042174">
    <property type="entry name" value="RecF_2"/>
</dbReference>
<reference evidence="12 13" key="1">
    <citation type="journal article" date="2013" name="J. Mol. Microbiol. Biotechnol.">
        <title>Analysis of the Complete Genomes of Acholeplasma brassicae , A. palmae and A. laidlawii and Their Comparison to the Obligate Parasites from ' Candidatus Phytoplasma'.</title>
        <authorList>
            <person name="Kube M."/>
            <person name="Siewert C."/>
            <person name="Migdoll A.M."/>
            <person name="Duduk B."/>
            <person name="Holz S."/>
            <person name="Rabus R."/>
            <person name="Seemuller E."/>
            <person name="Mitrovic J."/>
            <person name="Muller I."/>
            <person name="Buttner C."/>
            <person name="Reinhardt R."/>
        </authorList>
    </citation>
    <scope>NUCLEOTIDE SEQUENCE [LARGE SCALE GENOMIC DNA]</scope>
    <source>
        <strain evidence="13">0502</strain>
    </source>
</reference>
<keyword evidence="7 9" id="KW-0067">ATP-binding</keyword>
<dbReference type="EMBL" id="FO681348">
    <property type="protein sequence ID" value="CCV65025.1"/>
    <property type="molecule type" value="Genomic_DNA"/>
</dbReference>
<dbReference type="GO" id="GO:0003697">
    <property type="term" value="F:single-stranded DNA binding"/>
    <property type="evidence" value="ECO:0007669"/>
    <property type="project" value="UniProtKB-UniRule"/>
</dbReference>
<proteinExistence type="inferred from homology"/>
<dbReference type="NCBIfam" id="TIGR00611">
    <property type="entry name" value="recf"/>
    <property type="match status" value="1"/>
</dbReference>
<dbReference type="OrthoDB" id="9803889at2"/>
<dbReference type="GO" id="GO:0000731">
    <property type="term" value="P:DNA synthesis involved in DNA repair"/>
    <property type="evidence" value="ECO:0007669"/>
    <property type="project" value="TreeGrafter"/>
</dbReference>
<feature type="binding site" evidence="9">
    <location>
        <begin position="29"/>
        <end position="36"/>
    </location>
    <ligand>
        <name>ATP</name>
        <dbReference type="ChEBI" id="CHEBI:30616"/>
    </ligand>
</feature>
<evidence type="ECO:0000256" key="6">
    <source>
        <dbReference type="ARBA" id="ARBA00022741"/>
    </source>
</evidence>
<dbReference type="GO" id="GO:0006260">
    <property type="term" value="P:DNA replication"/>
    <property type="evidence" value="ECO:0007669"/>
    <property type="project" value="UniProtKB-UniRule"/>
</dbReference>
<dbReference type="InterPro" id="IPR003395">
    <property type="entry name" value="RecF/RecN/SMC_N"/>
</dbReference>
<name>U4KM08_9MOLU</name>
<evidence type="ECO:0000256" key="9">
    <source>
        <dbReference type="HAMAP-Rule" id="MF_00365"/>
    </source>
</evidence>
<keyword evidence="9 10" id="KW-0742">SOS response</keyword>
<dbReference type="GO" id="GO:0005737">
    <property type="term" value="C:cytoplasm"/>
    <property type="evidence" value="ECO:0007669"/>
    <property type="project" value="UniProtKB-SubCell"/>
</dbReference>
<dbReference type="KEGG" id="abra:BN85300040"/>
<gene>
    <name evidence="9 12" type="primary">recF</name>
    <name evidence="12" type="ORF">BN85300040</name>
</gene>
<dbReference type="GO" id="GO:0009432">
    <property type="term" value="P:SOS response"/>
    <property type="evidence" value="ECO:0007669"/>
    <property type="project" value="UniProtKB-UniRule"/>
</dbReference>
<keyword evidence="13" id="KW-1185">Reference proteome</keyword>
<dbReference type="Pfam" id="PF02463">
    <property type="entry name" value="SMC_N"/>
    <property type="match status" value="1"/>
</dbReference>
<dbReference type="PROSITE" id="PS00618">
    <property type="entry name" value="RECF_2"/>
    <property type="match status" value="1"/>
</dbReference>
<keyword evidence="9 10" id="KW-0234">DNA repair</keyword>
<dbReference type="HOGENOM" id="CLU_040267_0_1_14"/>
<dbReference type="SUPFAM" id="SSF52540">
    <property type="entry name" value="P-loop containing nucleoside triphosphate hydrolases"/>
    <property type="match status" value="1"/>
</dbReference>